<name>X6LSB5_RETFI</name>
<dbReference type="Proteomes" id="UP000023152">
    <property type="component" value="Unassembled WGS sequence"/>
</dbReference>
<dbReference type="EMBL" id="ASPP01029250">
    <property type="protein sequence ID" value="ETO04524.1"/>
    <property type="molecule type" value="Genomic_DNA"/>
</dbReference>
<accession>X6LSB5</accession>
<evidence type="ECO:0000313" key="1">
    <source>
        <dbReference type="EMBL" id="ETO04524.1"/>
    </source>
</evidence>
<sequence>MFLFKKPVDSLMVFDKLLEIRVKQKCYCVKNLEWHSSDSSRYHRSKVAANTIALELDRGLLFNATTCKYFDSFKTPSPSAFWCFDSVITPTRVAVRNDLSHFEEMITSLECYYNLAKQDGKYCHPKPLTMTSFSNANANAKAASLQVLEGKKVKFTIEFLKCTLSHPPNIASSHSSPYDLITKNFRSFIVLEGVQIKVCVPVFDNPYDIPLVIASKYISKNIIRIQTPDGEQLKLHCKTGNIGNQ</sequence>
<proteinExistence type="predicted"/>
<reference evidence="1 2" key="1">
    <citation type="journal article" date="2013" name="Curr. Biol.">
        <title>The Genome of the Foraminiferan Reticulomyxa filosa.</title>
        <authorList>
            <person name="Glockner G."/>
            <person name="Hulsmann N."/>
            <person name="Schleicher M."/>
            <person name="Noegel A.A."/>
            <person name="Eichinger L."/>
            <person name="Gallinger C."/>
            <person name="Pawlowski J."/>
            <person name="Sierra R."/>
            <person name="Euteneuer U."/>
            <person name="Pillet L."/>
            <person name="Moustafa A."/>
            <person name="Platzer M."/>
            <person name="Groth M."/>
            <person name="Szafranski K."/>
            <person name="Schliwa M."/>
        </authorList>
    </citation>
    <scope>NUCLEOTIDE SEQUENCE [LARGE SCALE GENOMIC DNA]</scope>
</reference>
<comment type="caution">
    <text evidence="1">The sequence shown here is derived from an EMBL/GenBank/DDBJ whole genome shotgun (WGS) entry which is preliminary data.</text>
</comment>
<dbReference type="AlphaFoldDB" id="X6LSB5"/>
<evidence type="ECO:0000313" key="2">
    <source>
        <dbReference type="Proteomes" id="UP000023152"/>
    </source>
</evidence>
<protein>
    <submittedName>
        <fullName evidence="1">Uncharacterized protein</fullName>
    </submittedName>
</protein>
<organism evidence="1 2">
    <name type="scientific">Reticulomyxa filosa</name>
    <dbReference type="NCBI Taxonomy" id="46433"/>
    <lineage>
        <taxon>Eukaryota</taxon>
        <taxon>Sar</taxon>
        <taxon>Rhizaria</taxon>
        <taxon>Retaria</taxon>
        <taxon>Foraminifera</taxon>
        <taxon>Monothalamids</taxon>
        <taxon>Reticulomyxidae</taxon>
        <taxon>Reticulomyxa</taxon>
    </lineage>
</organism>
<gene>
    <name evidence="1" type="ORF">RFI_32873</name>
</gene>
<keyword evidence="2" id="KW-1185">Reference proteome</keyword>